<reference evidence="2 3" key="1">
    <citation type="journal article" date="2016" name="Nat. Commun.">
        <title>Thousands of microbial genomes shed light on interconnected biogeochemical processes in an aquifer system.</title>
        <authorList>
            <person name="Anantharaman K."/>
            <person name="Brown C.T."/>
            <person name="Hug L.A."/>
            <person name="Sharon I."/>
            <person name="Castelle C.J."/>
            <person name="Probst A.J."/>
            <person name="Thomas B.C."/>
            <person name="Singh A."/>
            <person name="Wilkins M.J."/>
            <person name="Karaoz U."/>
            <person name="Brodie E.L."/>
            <person name="Williams K.H."/>
            <person name="Hubbard S.S."/>
            <person name="Banfield J.F."/>
        </authorList>
    </citation>
    <scope>NUCLEOTIDE SEQUENCE [LARGE SCALE GENOMIC DNA]</scope>
</reference>
<evidence type="ECO:0000313" key="2">
    <source>
        <dbReference type="EMBL" id="OGM20860.1"/>
    </source>
</evidence>
<dbReference type="SUPFAM" id="SSF53756">
    <property type="entry name" value="UDP-Glycosyltransferase/glycogen phosphorylase"/>
    <property type="match status" value="1"/>
</dbReference>
<feature type="domain" description="Glycosyltransferase subfamily 4-like N-terminal" evidence="1">
    <location>
        <begin position="14"/>
        <end position="150"/>
    </location>
</feature>
<dbReference type="Gene3D" id="3.40.50.2000">
    <property type="entry name" value="Glycogen Phosphorylase B"/>
    <property type="match status" value="2"/>
</dbReference>
<dbReference type="InterPro" id="IPR028098">
    <property type="entry name" value="Glyco_trans_4-like_N"/>
</dbReference>
<dbReference type="PANTHER" id="PTHR45947">
    <property type="entry name" value="SULFOQUINOVOSYL TRANSFERASE SQD2"/>
    <property type="match status" value="1"/>
</dbReference>
<dbReference type="PANTHER" id="PTHR45947:SF3">
    <property type="entry name" value="SULFOQUINOVOSYL TRANSFERASE SQD2"/>
    <property type="match status" value="1"/>
</dbReference>
<proteinExistence type="predicted"/>
<accession>A0A1F7Y0Z1</accession>
<comment type="caution">
    <text evidence="2">The sequence shown here is derived from an EMBL/GenBank/DDBJ whole genome shotgun (WGS) entry which is preliminary data.</text>
</comment>
<dbReference type="Proteomes" id="UP000178419">
    <property type="component" value="Unassembled WGS sequence"/>
</dbReference>
<name>A0A1F7Y0Z1_9BACT</name>
<protein>
    <recommendedName>
        <fullName evidence="1">Glycosyltransferase subfamily 4-like N-terminal domain-containing protein</fullName>
    </recommendedName>
</protein>
<sequence>MKILFLTRLFYPHVGGVEKHVLELSKILLKKGHRVTVITTKHDDLLSYRDTVHGINIFRFKQPKIKYFGLLYTWYWLLQNKSLIKESDVIHMHDVFIWYLPFRLLLPNKKVYTTFHGQWGKYPLSFNDILQKKLATKLSTGNICIGDYIQKNYGLKADIISYGATKLAKKFVSKKKNLVVYVGRLDIDISLPLFLKMLKRYHDSNHGNGIKVIFCGGGVLSKECENYGEVLGFTDPTPYYEKAKFCFASGYLTILEALVHKCLVFVVYKNPLQKDYYTLTPFNKFIVIASNPDDLFKKFKYYSKNQKLTEKRIEDGYNWVKTQTWEKMASSYLKLWNLQKI</sequence>
<dbReference type="Pfam" id="PF13439">
    <property type="entry name" value="Glyco_transf_4"/>
    <property type="match status" value="1"/>
</dbReference>
<evidence type="ECO:0000313" key="3">
    <source>
        <dbReference type="Proteomes" id="UP000178419"/>
    </source>
</evidence>
<dbReference type="EMBL" id="MGGE01000032">
    <property type="protein sequence ID" value="OGM20860.1"/>
    <property type="molecule type" value="Genomic_DNA"/>
</dbReference>
<dbReference type="GO" id="GO:0016757">
    <property type="term" value="F:glycosyltransferase activity"/>
    <property type="evidence" value="ECO:0007669"/>
    <property type="project" value="TreeGrafter"/>
</dbReference>
<dbReference type="InterPro" id="IPR050194">
    <property type="entry name" value="Glycosyltransferase_grp1"/>
</dbReference>
<dbReference type="CDD" id="cd03801">
    <property type="entry name" value="GT4_PimA-like"/>
    <property type="match status" value="1"/>
</dbReference>
<dbReference type="AlphaFoldDB" id="A0A1F7Y0Z1"/>
<evidence type="ECO:0000259" key="1">
    <source>
        <dbReference type="Pfam" id="PF13439"/>
    </source>
</evidence>
<organism evidence="2 3">
    <name type="scientific">Candidatus Woesebacteria bacterium RIFCSPHIGHO2_01_FULL_38_9</name>
    <dbReference type="NCBI Taxonomy" id="1802492"/>
    <lineage>
        <taxon>Bacteria</taxon>
        <taxon>Candidatus Woeseibacteriota</taxon>
    </lineage>
</organism>
<gene>
    <name evidence="2" type="ORF">A2714_00350</name>
</gene>